<dbReference type="InterPro" id="IPR016032">
    <property type="entry name" value="Sig_transdc_resp-reg_C-effctor"/>
</dbReference>
<dbReference type="SUPFAM" id="SSF46894">
    <property type="entry name" value="C-terminal effector domain of the bipartite response regulators"/>
    <property type="match status" value="1"/>
</dbReference>
<dbReference type="InterPro" id="IPR036388">
    <property type="entry name" value="WH-like_DNA-bd_sf"/>
</dbReference>
<keyword evidence="1" id="KW-0805">Transcription regulation</keyword>
<name>A0ABW3A170_9ACTN</name>
<evidence type="ECO:0000313" key="6">
    <source>
        <dbReference type="EMBL" id="MFD0784627.1"/>
    </source>
</evidence>
<accession>A0ABW3A170</accession>
<evidence type="ECO:0000256" key="4">
    <source>
        <dbReference type="SAM" id="MobiDB-lite"/>
    </source>
</evidence>
<reference evidence="7" key="1">
    <citation type="journal article" date="2019" name="Int. J. Syst. Evol. Microbiol.">
        <title>The Global Catalogue of Microorganisms (GCM) 10K type strain sequencing project: providing services to taxonomists for standard genome sequencing and annotation.</title>
        <authorList>
            <consortium name="The Broad Institute Genomics Platform"/>
            <consortium name="The Broad Institute Genome Sequencing Center for Infectious Disease"/>
            <person name="Wu L."/>
            <person name="Ma J."/>
        </authorList>
    </citation>
    <scope>NUCLEOTIDE SEQUENCE [LARGE SCALE GENOMIC DNA]</scope>
    <source>
        <strain evidence="7">JCM 32148</strain>
    </source>
</reference>
<dbReference type="InterPro" id="IPR039420">
    <property type="entry name" value="WalR-like"/>
</dbReference>
<dbReference type="PROSITE" id="PS50043">
    <property type="entry name" value="HTH_LUXR_2"/>
    <property type="match status" value="1"/>
</dbReference>
<evidence type="ECO:0000256" key="3">
    <source>
        <dbReference type="ARBA" id="ARBA00023163"/>
    </source>
</evidence>
<dbReference type="SMART" id="SM00421">
    <property type="entry name" value="HTH_LUXR"/>
    <property type="match status" value="1"/>
</dbReference>
<protein>
    <submittedName>
        <fullName evidence="6">Response regulator transcription factor</fullName>
    </submittedName>
</protein>
<dbReference type="Proteomes" id="UP001597053">
    <property type="component" value="Unassembled WGS sequence"/>
</dbReference>
<keyword evidence="2" id="KW-0238">DNA-binding</keyword>
<proteinExistence type="predicted"/>
<evidence type="ECO:0000259" key="5">
    <source>
        <dbReference type="PROSITE" id="PS50043"/>
    </source>
</evidence>
<dbReference type="EMBL" id="JBHTHM010000485">
    <property type="protein sequence ID" value="MFD0784627.1"/>
    <property type="molecule type" value="Genomic_DNA"/>
</dbReference>
<sequence length="89" mass="9522">ADPVSLASRHDGPAPKGALASAAPDLRTREILHMMATGMKDEAIARVLKVSRRTVQKHVSDAGSVLGARTRFQIALLAAERGWLKVPRA</sequence>
<feature type="non-terminal residue" evidence="6">
    <location>
        <position position="1"/>
    </location>
</feature>
<keyword evidence="7" id="KW-1185">Reference proteome</keyword>
<evidence type="ECO:0000313" key="7">
    <source>
        <dbReference type="Proteomes" id="UP001597053"/>
    </source>
</evidence>
<organism evidence="6 7">
    <name type="scientific">Micromonospora azadirachtae</name>
    <dbReference type="NCBI Taxonomy" id="1970735"/>
    <lineage>
        <taxon>Bacteria</taxon>
        <taxon>Bacillati</taxon>
        <taxon>Actinomycetota</taxon>
        <taxon>Actinomycetes</taxon>
        <taxon>Micromonosporales</taxon>
        <taxon>Micromonosporaceae</taxon>
        <taxon>Micromonospora</taxon>
    </lineage>
</organism>
<keyword evidence="3" id="KW-0804">Transcription</keyword>
<dbReference type="InterPro" id="IPR000792">
    <property type="entry name" value="Tscrpt_reg_LuxR_C"/>
</dbReference>
<comment type="caution">
    <text evidence="6">The sequence shown here is derived from an EMBL/GenBank/DDBJ whole genome shotgun (WGS) entry which is preliminary data.</text>
</comment>
<gene>
    <name evidence="6" type="ORF">ACFQZ8_11990</name>
</gene>
<evidence type="ECO:0000256" key="2">
    <source>
        <dbReference type="ARBA" id="ARBA00023125"/>
    </source>
</evidence>
<dbReference type="Gene3D" id="1.10.10.10">
    <property type="entry name" value="Winged helix-like DNA-binding domain superfamily/Winged helix DNA-binding domain"/>
    <property type="match status" value="1"/>
</dbReference>
<feature type="domain" description="HTH luxR-type" evidence="5">
    <location>
        <begin position="19"/>
        <end position="82"/>
    </location>
</feature>
<feature type="region of interest" description="Disordered" evidence="4">
    <location>
        <begin position="1"/>
        <end position="22"/>
    </location>
</feature>
<dbReference type="PANTHER" id="PTHR43214:SF24">
    <property type="entry name" value="TRANSCRIPTIONAL REGULATORY PROTEIN NARL-RELATED"/>
    <property type="match status" value="1"/>
</dbReference>
<dbReference type="PANTHER" id="PTHR43214">
    <property type="entry name" value="TWO-COMPONENT RESPONSE REGULATOR"/>
    <property type="match status" value="1"/>
</dbReference>
<dbReference type="CDD" id="cd06170">
    <property type="entry name" value="LuxR_C_like"/>
    <property type="match status" value="1"/>
</dbReference>
<dbReference type="Pfam" id="PF00196">
    <property type="entry name" value="GerE"/>
    <property type="match status" value="1"/>
</dbReference>
<evidence type="ECO:0000256" key="1">
    <source>
        <dbReference type="ARBA" id="ARBA00023015"/>
    </source>
</evidence>